<accession>A0A1S1MSZ0</accession>
<name>A0A1S1MSZ0_9GAMM</name>
<dbReference type="InterPro" id="IPR006976">
    <property type="entry name" value="VanZ-like"/>
</dbReference>
<feature type="transmembrane region" description="Helical" evidence="1">
    <location>
        <begin position="38"/>
        <end position="55"/>
    </location>
</feature>
<organism evidence="3 4">
    <name type="scientific">Pseudoalteromonas amylolytica</name>
    <dbReference type="NCBI Taxonomy" id="1859457"/>
    <lineage>
        <taxon>Bacteria</taxon>
        <taxon>Pseudomonadati</taxon>
        <taxon>Pseudomonadota</taxon>
        <taxon>Gammaproteobacteria</taxon>
        <taxon>Alteromonadales</taxon>
        <taxon>Pseudoalteromonadaceae</taxon>
        <taxon>Pseudoalteromonas</taxon>
    </lineage>
</organism>
<dbReference type="Proteomes" id="UP000179786">
    <property type="component" value="Unassembled WGS sequence"/>
</dbReference>
<dbReference type="PANTHER" id="PTHR28008">
    <property type="entry name" value="DOMAIN PROTEIN, PUTATIVE (AFU_ORTHOLOGUE AFUA_3G10980)-RELATED"/>
    <property type="match status" value="1"/>
</dbReference>
<dbReference type="Pfam" id="PF04892">
    <property type="entry name" value="VanZ"/>
    <property type="match status" value="1"/>
</dbReference>
<dbReference type="NCBIfam" id="NF037970">
    <property type="entry name" value="vanZ_1"/>
    <property type="match status" value="1"/>
</dbReference>
<dbReference type="STRING" id="1859457.BET10_15840"/>
<keyword evidence="4" id="KW-1185">Reference proteome</keyword>
<gene>
    <name evidence="3" type="ORF">BET10_15840</name>
</gene>
<evidence type="ECO:0000313" key="4">
    <source>
        <dbReference type="Proteomes" id="UP000179786"/>
    </source>
</evidence>
<keyword evidence="1" id="KW-1133">Transmembrane helix</keyword>
<comment type="caution">
    <text evidence="3">The sequence shown here is derived from an EMBL/GenBank/DDBJ whole genome shotgun (WGS) entry which is preliminary data.</text>
</comment>
<dbReference type="EMBL" id="MKJU01000028">
    <property type="protein sequence ID" value="OHU89597.1"/>
    <property type="molecule type" value="Genomic_DNA"/>
</dbReference>
<keyword evidence="1" id="KW-0812">Transmembrane</keyword>
<dbReference type="PANTHER" id="PTHR28008:SF1">
    <property type="entry name" value="DOMAIN PROTEIN, PUTATIVE (AFU_ORTHOLOGUE AFUA_3G10980)-RELATED"/>
    <property type="match status" value="1"/>
</dbReference>
<evidence type="ECO:0000313" key="3">
    <source>
        <dbReference type="EMBL" id="OHU89597.1"/>
    </source>
</evidence>
<proteinExistence type="predicted"/>
<sequence>MTRRVYQVLLLVTLAVCTYLFAKEFQHSGIRFQHADKVVHFLIFFSLAFIMHHAFKWPTITQLVLLASYGIGIEVMQDSLPYRQASLGDFIADFLGALSYYAIYIALNKWRTKKYD</sequence>
<keyword evidence="1" id="KW-0472">Membrane</keyword>
<dbReference type="RefSeq" id="WP_070986225.1">
    <property type="nucleotide sequence ID" value="NZ_MKJU01000028.1"/>
</dbReference>
<protein>
    <recommendedName>
        <fullName evidence="2">VanZ-like domain-containing protein</fullName>
    </recommendedName>
</protein>
<evidence type="ECO:0000259" key="2">
    <source>
        <dbReference type="Pfam" id="PF04892"/>
    </source>
</evidence>
<dbReference type="OrthoDB" id="8564037at2"/>
<evidence type="ECO:0000256" key="1">
    <source>
        <dbReference type="SAM" id="Phobius"/>
    </source>
</evidence>
<feature type="transmembrane region" description="Helical" evidence="1">
    <location>
        <begin position="86"/>
        <end position="107"/>
    </location>
</feature>
<feature type="domain" description="VanZ-like" evidence="2">
    <location>
        <begin position="26"/>
        <end position="107"/>
    </location>
</feature>
<reference evidence="3 4" key="1">
    <citation type="submission" date="2016-09" db="EMBL/GenBank/DDBJ databases">
        <title>Pseudoalteromonas amylolytica sp. nov., isolated from the surface seawater.</title>
        <authorList>
            <person name="Wu Y.-H."/>
            <person name="Cheng H."/>
            <person name="Jin X.-B."/>
            <person name="Wang C.-S."/>
            <person name="Xu X.-W."/>
        </authorList>
    </citation>
    <scope>NUCLEOTIDE SEQUENCE [LARGE SCALE GENOMIC DNA]</scope>
    <source>
        <strain evidence="3 4">JW1</strain>
    </source>
</reference>
<dbReference type="AlphaFoldDB" id="A0A1S1MSZ0"/>